<evidence type="ECO:0000256" key="6">
    <source>
        <dbReference type="ARBA" id="ARBA00023136"/>
    </source>
</evidence>
<dbReference type="EMBL" id="BNJG01000001">
    <property type="protein sequence ID" value="GHO51898.1"/>
    <property type="molecule type" value="Genomic_DNA"/>
</dbReference>
<evidence type="ECO:0000256" key="4">
    <source>
        <dbReference type="ARBA" id="ARBA00022692"/>
    </source>
</evidence>
<dbReference type="Proteomes" id="UP000654345">
    <property type="component" value="Unassembled WGS sequence"/>
</dbReference>
<dbReference type="PANTHER" id="PTHR30193:SF37">
    <property type="entry name" value="INNER MEMBRANE ABC TRANSPORTER PERMEASE PROTEIN YCJO"/>
    <property type="match status" value="1"/>
</dbReference>
<keyword evidence="4 7" id="KW-0812">Transmembrane</keyword>
<dbReference type="Pfam" id="PF00528">
    <property type="entry name" value="BPD_transp_1"/>
    <property type="match status" value="1"/>
</dbReference>
<feature type="transmembrane region" description="Helical" evidence="7">
    <location>
        <begin position="142"/>
        <end position="162"/>
    </location>
</feature>
<accession>A0ABQ3UGQ9</accession>
<dbReference type="Gene3D" id="1.10.3720.10">
    <property type="entry name" value="MetI-like"/>
    <property type="match status" value="1"/>
</dbReference>
<comment type="similarity">
    <text evidence="7">Belongs to the binding-protein-dependent transport system permease family.</text>
</comment>
<dbReference type="SUPFAM" id="SSF161098">
    <property type="entry name" value="MetI-like"/>
    <property type="match status" value="1"/>
</dbReference>
<comment type="subcellular location">
    <subcellularLocation>
        <location evidence="1 7">Cell membrane</location>
        <topology evidence="1 7">Multi-pass membrane protein</topology>
    </subcellularLocation>
</comment>
<dbReference type="InterPro" id="IPR035906">
    <property type="entry name" value="MetI-like_sf"/>
</dbReference>
<keyword evidence="6 7" id="KW-0472">Membrane</keyword>
<dbReference type="InterPro" id="IPR051393">
    <property type="entry name" value="ABC_transporter_permease"/>
</dbReference>
<feature type="transmembrane region" description="Helical" evidence="7">
    <location>
        <begin position="37"/>
        <end position="60"/>
    </location>
</feature>
<feature type="transmembrane region" description="Helical" evidence="7">
    <location>
        <begin position="109"/>
        <end position="130"/>
    </location>
</feature>
<keyword evidence="3" id="KW-1003">Cell membrane</keyword>
<evidence type="ECO:0000313" key="11">
    <source>
        <dbReference type="Proteomes" id="UP000654345"/>
    </source>
</evidence>
<evidence type="ECO:0000256" key="2">
    <source>
        <dbReference type="ARBA" id="ARBA00022448"/>
    </source>
</evidence>
<comment type="caution">
    <text evidence="10">The sequence shown here is derived from an EMBL/GenBank/DDBJ whole genome shotgun (WGS) entry which is preliminary data.</text>
</comment>
<evidence type="ECO:0000259" key="9">
    <source>
        <dbReference type="PROSITE" id="PS50928"/>
    </source>
</evidence>
<evidence type="ECO:0000313" key="10">
    <source>
        <dbReference type="EMBL" id="GHO51898.1"/>
    </source>
</evidence>
<evidence type="ECO:0000256" key="7">
    <source>
        <dbReference type="RuleBase" id="RU363032"/>
    </source>
</evidence>
<sequence>MAASPQPAATPGLVSGEKKPASPRFKGASEGRRRDAVAAYLFLLPYLFVLIVFYLVTMLYGLGLSFYKVDIGFTIPRFVGIRNYQNLFNQLSYAADSDFWVSMVNVLKYTVFVVIGQTILGLLLALLLQAIAPRLRGLFRSVFYLPAVTSSVAVSLMFLWFYNPQGLINYMLSLLRLPGPHWLEDPNFALPAIMMLNIWTTSATFMLYFLAAIQDLPLELYEAARVDGANRWHLFLNLTIPLLRPTIFLVVALGTISSFQLFDQVKFMTEGGPLNSTLTPVLEIYNAAFKDNNFGLAASMSVLLFVVIFIVTIVQRRLIDVNN</sequence>
<evidence type="ECO:0000256" key="5">
    <source>
        <dbReference type="ARBA" id="ARBA00022989"/>
    </source>
</evidence>
<feature type="transmembrane region" description="Helical" evidence="7">
    <location>
        <begin position="234"/>
        <end position="259"/>
    </location>
</feature>
<feature type="transmembrane region" description="Helical" evidence="7">
    <location>
        <begin position="188"/>
        <end position="213"/>
    </location>
</feature>
<keyword evidence="5 7" id="KW-1133">Transmembrane helix</keyword>
<gene>
    <name evidence="10" type="ORF">KSB_03730</name>
</gene>
<evidence type="ECO:0000256" key="1">
    <source>
        <dbReference type="ARBA" id="ARBA00004651"/>
    </source>
</evidence>
<dbReference type="InterPro" id="IPR000515">
    <property type="entry name" value="MetI-like"/>
</dbReference>
<dbReference type="RefSeq" id="WP_201368861.1">
    <property type="nucleotide sequence ID" value="NZ_BNJG01000001.1"/>
</dbReference>
<keyword evidence="2 7" id="KW-0813">Transport</keyword>
<protein>
    <submittedName>
        <fullName evidence="10">ABC transporter permease</fullName>
    </submittedName>
</protein>
<evidence type="ECO:0000256" key="3">
    <source>
        <dbReference type="ARBA" id="ARBA00022475"/>
    </source>
</evidence>
<evidence type="ECO:0000256" key="8">
    <source>
        <dbReference type="SAM" id="MobiDB-lite"/>
    </source>
</evidence>
<name>A0ABQ3UGQ9_9CHLR</name>
<dbReference type="PROSITE" id="PS50928">
    <property type="entry name" value="ABC_TM1"/>
    <property type="match status" value="1"/>
</dbReference>
<feature type="region of interest" description="Disordered" evidence="8">
    <location>
        <begin position="1"/>
        <end position="28"/>
    </location>
</feature>
<proteinExistence type="inferred from homology"/>
<reference evidence="10 11" key="1">
    <citation type="journal article" date="2021" name="Int. J. Syst. Evol. Microbiol.">
        <title>Reticulibacter mediterranei gen. nov., sp. nov., within the new family Reticulibacteraceae fam. nov., and Ktedonospora formicarum gen. nov., sp. nov., Ktedonobacter robiniae sp. nov., Dictyobacter formicarum sp. nov. and Dictyobacter arantiisoli sp. nov., belonging to the class Ktedonobacteria.</title>
        <authorList>
            <person name="Yabe S."/>
            <person name="Zheng Y."/>
            <person name="Wang C.M."/>
            <person name="Sakai Y."/>
            <person name="Abe K."/>
            <person name="Yokota A."/>
            <person name="Donadio S."/>
            <person name="Cavaletti L."/>
            <person name="Monciardini P."/>
        </authorList>
    </citation>
    <scope>NUCLEOTIDE SEQUENCE [LARGE SCALE GENOMIC DNA]</scope>
    <source>
        <strain evidence="10 11">SOSP1-30</strain>
    </source>
</reference>
<keyword evidence="11" id="KW-1185">Reference proteome</keyword>
<organism evidence="10 11">
    <name type="scientific">Ktedonobacter robiniae</name>
    <dbReference type="NCBI Taxonomy" id="2778365"/>
    <lineage>
        <taxon>Bacteria</taxon>
        <taxon>Bacillati</taxon>
        <taxon>Chloroflexota</taxon>
        <taxon>Ktedonobacteria</taxon>
        <taxon>Ktedonobacterales</taxon>
        <taxon>Ktedonobacteraceae</taxon>
        <taxon>Ktedonobacter</taxon>
    </lineage>
</organism>
<feature type="domain" description="ABC transmembrane type-1" evidence="9">
    <location>
        <begin position="103"/>
        <end position="315"/>
    </location>
</feature>
<dbReference type="PANTHER" id="PTHR30193">
    <property type="entry name" value="ABC TRANSPORTER PERMEASE PROTEIN"/>
    <property type="match status" value="1"/>
</dbReference>
<feature type="transmembrane region" description="Helical" evidence="7">
    <location>
        <begin position="294"/>
        <end position="314"/>
    </location>
</feature>
<dbReference type="CDD" id="cd06261">
    <property type="entry name" value="TM_PBP2"/>
    <property type="match status" value="1"/>
</dbReference>